<evidence type="ECO:0008006" key="4">
    <source>
        <dbReference type="Google" id="ProtNLM"/>
    </source>
</evidence>
<dbReference type="EMBL" id="QFQP01000052">
    <property type="protein sequence ID" value="PZR04785.1"/>
    <property type="molecule type" value="Genomic_DNA"/>
</dbReference>
<name>A0A2W5SZW9_9BACT</name>
<keyword evidence="1" id="KW-0732">Signal</keyword>
<proteinExistence type="predicted"/>
<comment type="caution">
    <text evidence="2">The sequence shown here is derived from an EMBL/GenBank/DDBJ whole genome shotgun (WGS) entry which is preliminary data.</text>
</comment>
<feature type="chain" id="PRO_5015845718" description="Lipoprotein" evidence="1">
    <location>
        <begin position="29"/>
        <end position="90"/>
    </location>
</feature>
<feature type="signal peptide" evidence="1">
    <location>
        <begin position="1"/>
        <end position="28"/>
    </location>
</feature>
<evidence type="ECO:0000313" key="2">
    <source>
        <dbReference type="EMBL" id="PZR04785.1"/>
    </source>
</evidence>
<organism evidence="2 3">
    <name type="scientific">Archangium gephyra</name>
    <dbReference type="NCBI Taxonomy" id="48"/>
    <lineage>
        <taxon>Bacteria</taxon>
        <taxon>Pseudomonadati</taxon>
        <taxon>Myxococcota</taxon>
        <taxon>Myxococcia</taxon>
        <taxon>Myxococcales</taxon>
        <taxon>Cystobacterineae</taxon>
        <taxon>Archangiaceae</taxon>
        <taxon>Archangium</taxon>
    </lineage>
</organism>
<reference evidence="2 3" key="1">
    <citation type="submission" date="2017-08" db="EMBL/GenBank/DDBJ databases">
        <title>Infants hospitalized years apart are colonized by the same room-sourced microbial strains.</title>
        <authorList>
            <person name="Brooks B."/>
            <person name="Olm M.R."/>
            <person name="Firek B.A."/>
            <person name="Baker R."/>
            <person name="Thomas B.C."/>
            <person name="Morowitz M.J."/>
            <person name="Banfield J.F."/>
        </authorList>
    </citation>
    <scope>NUCLEOTIDE SEQUENCE [LARGE SCALE GENOMIC DNA]</scope>
    <source>
        <strain evidence="2">S2_003_000_R2_14</strain>
    </source>
</reference>
<evidence type="ECO:0000313" key="3">
    <source>
        <dbReference type="Proteomes" id="UP000249061"/>
    </source>
</evidence>
<gene>
    <name evidence="2" type="ORF">DI536_33635</name>
</gene>
<evidence type="ECO:0000256" key="1">
    <source>
        <dbReference type="SAM" id="SignalP"/>
    </source>
</evidence>
<dbReference type="Proteomes" id="UP000249061">
    <property type="component" value="Unassembled WGS sequence"/>
</dbReference>
<sequence length="90" mass="9455">MEGARGRSMSAMRTALLTVAVSLLPSCATLNTSGMSDSCRALYNACLNACPSADVNRRVPPGGTAMPTTQPMADVAQCTNRCNEQARKCE</sequence>
<protein>
    <recommendedName>
        <fullName evidence="4">Lipoprotein</fullName>
    </recommendedName>
</protein>
<dbReference type="AlphaFoldDB" id="A0A2W5SZW9"/>
<accession>A0A2W5SZW9</accession>